<proteinExistence type="inferred from homology"/>
<dbReference type="PANTHER" id="PTHR45806:SF1">
    <property type="entry name" value="SYNAPTOBREVIN HOMOLOG YKT6"/>
    <property type="match status" value="1"/>
</dbReference>
<dbReference type="SUPFAM" id="SSF58038">
    <property type="entry name" value="SNARE fusion complex"/>
    <property type="match status" value="1"/>
</dbReference>
<dbReference type="Pfam" id="PF00957">
    <property type="entry name" value="Synaptobrevin"/>
    <property type="match status" value="1"/>
</dbReference>
<gene>
    <name evidence="12" type="ORF">BE221DRAFT_202239</name>
    <name evidence="11" type="ORF">OT_ostta02g04320</name>
</gene>
<reference evidence="11 13" key="1">
    <citation type="journal article" date="2006" name="Proc. Natl. Acad. Sci. U.S.A.">
        <title>Genome analysis of the smallest free-living eukaryote Ostreococcus tauri unveils many unique features.</title>
        <authorList>
            <person name="Derelle E."/>
            <person name="Ferraz C."/>
            <person name="Rombauts S."/>
            <person name="Rouze P."/>
            <person name="Worden A.Z."/>
            <person name="Robbens S."/>
            <person name="Partensky F."/>
            <person name="Degroeve S."/>
            <person name="Echeynie S."/>
            <person name="Cooke R."/>
            <person name="Saeys Y."/>
            <person name="Wuyts J."/>
            <person name="Jabbari K."/>
            <person name="Bowler C."/>
            <person name="Panaud O."/>
            <person name="Piegu B."/>
            <person name="Ball S.G."/>
            <person name="Ral J.-P."/>
            <person name="Bouget F.-Y."/>
            <person name="Piganeau G."/>
            <person name="De Baets B."/>
            <person name="Picard A."/>
            <person name="Delseny M."/>
            <person name="Demaille J."/>
            <person name="Van de Peer Y."/>
            <person name="Moreau H."/>
        </authorList>
    </citation>
    <scope>NUCLEOTIDE SEQUENCE [LARGE SCALE GENOMIC DNA]</scope>
    <source>
        <strain evidence="11 13">OTTH0595</strain>
    </source>
</reference>
<dbReference type="InParanoid" id="A0A090M829"/>
<comment type="subcellular location">
    <subcellularLocation>
        <location evidence="7">Endomembrane system</location>
        <topology evidence="7">Lipid-anchor</topology>
        <orientation evidence="7">Cytoplasmic side</orientation>
    </subcellularLocation>
</comment>
<evidence type="ECO:0000256" key="1">
    <source>
        <dbReference type="ARBA" id="ARBA00008025"/>
    </source>
</evidence>
<dbReference type="EMBL" id="KZ155839">
    <property type="protein sequence ID" value="OUS42279.1"/>
    <property type="molecule type" value="Genomic_DNA"/>
</dbReference>
<evidence type="ECO:0000256" key="6">
    <source>
        <dbReference type="ARBA" id="ARBA00023289"/>
    </source>
</evidence>
<keyword evidence="6" id="KW-0636">Prenylation</keyword>
<keyword evidence="5" id="KW-0449">Lipoprotein</keyword>
<keyword evidence="8" id="KW-0175">Coiled coil</keyword>
<evidence type="ECO:0000256" key="2">
    <source>
        <dbReference type="ARBA" id="ARBA00022481"/>
    </source>
</evidence>
<accession>A0A454XSK4</accession>
<dbReference type="Proteomes" id="UP000009170">
    <property type="component" value="Unassembled WGS sequence"/>
</dbReference>
<evidence type="ECO:0000259" key="9">
    <source>
        <dbReference type="PROSITE" id="PS50859"/>
    </source>
</evidence>
<accession>A0A090M829</accession>
<sequence>MKVTALSLWKHNGDDADPHALGHACDVAEFGFFQRASVREMLIFISRTVAKRTPIGARQSVEQDAYMVHVSNKGGLVAVAVMDREYPSRSAFCVLAKMMDEYETRAFGANWRATTADSDASAEMLEEMLVKFQDPSAADKILKIQRELDDTKVVLHKTIDGVLARGEKLDNLVDKSTDLSLASQMFYKQAKKQNQCCTMM</sequence>
<dbReference type="PANTHER" id="PTHR45806">
    <property type="entry name" value="SYNAPTOBREVIN HOMOLOG YKT6"/>
    <property type="match status" value="1"/>
</dbReference>
<evidence type="ECO:0000259" key="10">
    <source>
        <dbReference type="PROSITE" id="PS50892"/>
    </source>
</evidence>
<keyword evidence="2" id="KW-0488">Methylation</keyword>
<dbReference type="Gene3D" id="1.20.5.110">
    <property type="match status" value="1"/>
</dbReference>
<dbReference type="EMBL" id="CAID01000002">
    <property type="protein sequence ID" value="CEG01193.1"/>
    <property type="molecule type" value="Genomic_DNA"/>
</dbReference>
<evidence type="ECO:0000313" key="12">
    <source>
        <dbReference type="EMBL" id="OUS42279.1"/>
    </source>
</evidence>
<protein>
    <submittedName>
        <fullName evidence="12">Longin-like domain-containing protein</fullName>
    </submittedName>
    <submittedName>
        <fullName evidence="11">Synaptobrevin</fullName>
    </submittedName>
</protein>
<dbReference type="Gene3D" id="3.30.450.50">
    <property type="entry name" value="Longin domain"/>
    <property type="match status" value="1"/>
</dbReference>
<keyword evidence="13" id="KW-1185">Reference proteome</keyword>
<dbReference type="CDD" id="cd14824">
    <property type="entry name" value="Longin"/>
    <property type="match status" value="1"/>
</dbReference>
<dbReference type="GO" id="GO:0005484">
    <property type="term" value="F:SNAP receptor activity"/>
    <property type="evidence" value="ECO:0007669"/>
    <property type="project" value="TreeGrafter"/>
</dbReference>
<keyword evidence="3" id="KW-0472">Membrane</keyword>
<evidence type="ECO:0000256" key="7">
    <source>
        <dbReference type="ARBA" id="ARBA00046278"/>
    </source>
</evidence>
<dbReference type="OrthoDB" id="27923at2759"/>
<evidence type="ECO:0000256" key="5">
    <source>
        <dbReference type="ARBA" id="ARBA00023288"/>
    </source>
</evidence>
<dbReference type="Pfam" id="PF13774">
    <property type="entry name" value="Longin"/>
    <property type="match status" value="1"/>
</dbReference>
<evidence type="ECO:0000313" key="13">
    <source>
        <dbReference type="Proteomes" id="UP000009170"/>
    </source>
</evidence>
<dbReference type="Proteomes" id="UP000195557">
    <property type="component" value="Unassembled WGS sequence"/>
</dbReference>
<reference evidence="12" key="3">
    <citation type="submission" date="2017-04" db="EMBL/GenBank/DDBJ databases">
        <title>Population genomics of picophytoplankton unveils novel chromosome hypervariability.</title>
        <authorList>
            <consortium name="DOE Joint Genome Institute"/>
            <person name="Blanc-Mathieu R."/>
            <person name="Krasovec M."/>
            <person name="Hebrard M."/>
            <person name="Yau S."/>
            <person name="Desgranges E."/>
            <person name="Martin J."/>
            <person name="Schackwitz W."/>
            <person name="Kuo A."/>
            <person name="Salin G."/>
            <person name="Donnadieu C."/>
            <person name="Desdevises Y."/>
            <person name="Sanchez-Ferandin S."/>
            <person name="Moreau H."/>
            <person name="Rivals E."/>
            <person name="Grigoriev I.V."/>
            <person name="Grimsley N."/>
            <person name="Eyre-Walker A."/>
            <person name="Piganeau G."/>
        </authorList>
    </citation>
    <scope>NUCLEOTIDE SEQUENCE [LARGE SCALE GENOMIC DNA]</scope>
    <source>
        <strain evidence="12">RCC 1115</strain>
    </source>
</reference>
<dbReference type="FunCoup" id="A0A090M829">
    <property type="interactions" value="1884"/>
</dbReference>
<dbReference type="SMART" id="SM01270">
    <property type="entry name" value="Longin"/>
    <property type="match status" value="1"/>
</dbReference>
<evidence type="ECO:0000313" key="11">
    <source>
        <dbReference type="EMBL" id="CEG01193.1"/>
    </source>
</evidence>
<evidence type="ECO:0000256" key="8">
    <source>
        <dbReference type="PROSITE-ProRule" id="PRU00290"/>
    </source>
</evidence>
<keyword evidence="4" id="KW-0564">Palmitate</keyword>
<dbReference type="GO" id="GO:0005794">
    <property type="term" value="C:Golgi apparatus"/>
    <property type="evidence" value="ECO:0007669"/>
    <property type="project" value="TreeGrafter"/>
</dbReference>
<dbReference type="InterPro" id="IPR011012">
    <property type="entry name" value="Longin-like_dom_sf"/>
</dbReference>
<reference evidence="11" key="2">
    <citation type="journal article" date="2014" name="BMC Genomics">
        <title>An improved genome of the model marine alga Ostreococcus tauri unfolds by assessing Illumina de novo assemblies.</title>
        <authorList>
            <person name="Blanc-Mathieu R."/>
            <person name="Verhelst B."/>
            <person name="Derelle E."/>
            <person name="Rombauts S."/>
            <person name="Bouget F.Y."/>
            <person name="Carre I."/>
            <person name="Chateau A."/>
            <person name="Eyre-Walker A."/>
            <person name="Grimsley N."/>
            <person name="Moreau H."/>
            <person name="Piegu B."/>
            <person name="Rivals E."/>
            <person name="Schackwitz W."/>
            <person name="Van de Peer Y."/>
            <person name="Piganeau G."/>
        </authorList>
    </citation>
    <scope>NUCLEOTIDE SEQUENCE</scope>
    <source>
        <strain evidence="11">RCC4221</strain>
    </source>
</reference>
<dbReference type="SUPFAM" id="SSF64356">
    <property type="entry name" value="SNARE-like"/>
    <property type="match status" value="1"/>
</dbReference>
<dbReference type="AlphaFoldDB" id="A0A090M829"/>
<name>A0A090M829_OSTTA</name>
<feature type="domain" description="V-SNARE coiled-coil homology" evidence="10">
    <location>
        <begin position="140"/>
        <end position="200"/>
    </location>
</feature>
<evidence type="ECO:0000256" key="4">
    <source>
        <dbReference type="ARBA" id="ARBA00023139"/>
    </source>
</evidence>
<evidence type="ECO:0000256" key="3">
    <source>
        <dbReference type="ARBA" id="ARBA00023136"/>
    </source>
</evidence>
<dbReference type="PROSITE" id="PS50892">
    <property type="entry name" value="V_SNARE"/>
    <property type="match status" value="1"/>
</dbReference>
<dbReference type="STRING" id="70448.A0A090M829"/>
<dbReference type="GO" id="GO:0006888">
    <property type="term" value="P:endoplasmic reticulum to Golgi vesicle-mediated transport"/>
    <property type="evidence" value="ECO:0007669"/>
    <property type="project" value="TreeGrafter"/>
</dbReference>
<feature type="domain" description="Longin" evidence="9">
    <location>
        <begin position="7"/>
        <end position="129"/>
    </location>
</feature>
<dbReference type="InterPro" id="IPR010908">
    <property type="entry name" value="Longin_dom"/>
</dbReference>
<dbReference type="InterPro" id="IPR042855">
    <property type="entry name" value="V_SNARE_CC"/>
</dbReference>
<dbReference type="PROSITE" id="PS50859">
    <property type="entry name" value="LONGIN"/>
    <property type="match status" value="1"/>
</dbReference>
<organism evidence="11 13">
    <name type="scientific">Ostreococcus tauri</name>
    <name type="common">Marine green alga</name>
    <dbReference type="NCBI Taxonomy" id="70448"/>
    <lineage>
        <taxon>Eukaryota</taxon>
        <taxon>Viridiplantae</taxon>
        <taxon>Chlorophyta</taxon>
        <taxon>Mamiellophyceae</taxon>
        <taxon>Mamiellales</taxon>
        <taxon>Bathycoccaceae</taxon>
        <taxon>Ostreococcus</taxon>
    </lineage>
</organism>
<comment type="similarity">
    <text evidence="1">Belongs to the synaptobrevin family.</text>
</comment>
<accession>A0A1Y5HYD3</accession>